<evidence type="ECO:0000313" key="3">
    <source>
        <dbReference type="Proteomes" id="UP000284178"/>
    </source>
</evidence>
<name>A0A412FKM6_9FIRM</name>
<dbReference type="GeneID" id="83016831"/>
<dbReference type="PANTHER" id="PTHR43252">
    <property type="entry name" value="TRANSCRIPTIONAL REGULATOR YQJI"/>
    <property type="match status" value="1"/>
</dbReference>
<dbReference type="InterPro" id="IPR036390">
    <property type="entry name" value="WH_DNA-bd_sf"/>
</dbReference>
<dbReference type="PANTHER" id="PTHR43252:SF7">
    <property type="entry name" value="TRANSCRIPTIONAL REGULATOR YQJI"/>
    <property type="match status" value="1"/>
</dbReference>
<gene>
    <name evidence="2" type="ORF">DWY25_15645</name>
</gene>
<dbReference type="SUPFAM" id="SSF46785">
    <property type="entry name" value="Winged helix' DNA-binding domain"/>
    <property type="match status" value="1"/>
</dbReference>
<dbReference type="RefSeq" id="WP_006057303.1">
    <property type="nucleotide sequence ID" value="NZ_CABJCV010000026.1"/>
</dbReference>
<dbReference type="Gene3D" id="1.10.10.10">
    <property type="entry name" value="Winged helix-like DNA-binding domain superfamily/Winged helix DNA-binding domain"/>
    <property type="match status" value="1"/>
</dbReference>
<organism evidence="2 3">
    <name type="scientific">Holdemania filiformis</name>
    <dbReference type="NCBI Taxonomy" id="61171"/>
    <lineage>
        <taxon>Bacteria</taxon>
        <taxon>Bacillati</taxon>
        <taxon>Bacillota</taxon>
        <taxon>Erysipelotrichia</taxon>
        <taxon>Erysipelotrichales</taxon>
        <taxon>Erysipelotrichaceae</taxon>
        <taxon>Holdemania</taxon>
    </lineage>
</organism>
<dbReference type="InterPro" id="IPR036388">
    <property type="entry name" value="WH-like_DNA-bd_sf"/>
</dbReference>
<comment type="caution">
    <text evidence="2">The sequence shown here is derived from an EMBL/GenBank/DDBJ whole genome shotgun (WGS) entry which is preliminary data.</text>
</comment>
<keyword evidence="3" id="KW-1185">Reference proteome</keyword>
<accession>A0A412FKM6</accession>
<reference evidence="2 3" key="1">
    <citation type="submission" date="2018-08" db="EMBL/GenBank/DDBJ databases">
        <title>A genome reference for cultivated species of the human gut microbiota.</title>
        <authorList>
            <person name="Zou Y."/>
            <person name="Xue W."/>
            <person name="Luo G."/>
        </authorList>
    </citation>
    <scope>NUCLEOTIDE SEQUENCE [LARGE SCALE GENOMIC DNA]</scope>
    <source>
        <strain evidence="2 3">AF24-29</strain>
    </source>
</reference>
<dbReference type="Proteomes" id="UP000284178">
    <property type="component" value="Unassembled WGS sequence"/>
</dbReference>
<dbReference type="EMBL" id="QRUP01000026">
    <property type="protein sequence ID" value="RGR68718.1"/>
    <property type="molecule type" value="Genomic_DNA"/>
</dbReference>
<sequence>MNYDKGLIAGSSALLVLSLLKEQERYGYELIKTLKDRSNDAFDFKEGTLYPILHKMENEGWIRSENKTVNGRTRRYYAITARGVKQLEVQQEQWSHFSSAVNQVLSFQGSGS</sequence>
<evidence type="ECO:0000313" key="2">
    <source>
        <dbReference type="EMBL" id="RGR68718.1"/>
    </source>
</evidence>
<feature type="domain" description="Transcription regulator PadR N-terminal" evidence="1">
    <location>
        <begin position="16"/>
        <end position="88"/>
    </location>
</feature>
<dbReference type="AlphaFoldDB" id="A0A412FKM6"/>
<dbReference type="Pfam" id="PF03551">
    <property type="entry name" value="PadR"/>
    <property type="match status" value="1"/>
</dbReference>
<protein>
    <submittedName>
        <fullName evidence="2">PadR family transcriptional regulator</fullName>
    </submittedName>
</protein>
<evidence type="ECO:0000259" key="1">
    <source>
        <dbReference type="Pfam" id="PF03551"/>
    </source>
</evidence>
<dbReference type="InterPro" id="IPR005149">
    <property type="entry name" value="Tscrpt_reg_PadR_N"/>
</dbReference>
<proteinExistence type="predicted"/>